<evidence type="ECO:0000313" key="2">
    <source>
        <dbReference type="EMBL" id="GIY23933.1"/>
    </source>
</evidence>
<dbReference type="InterPro" id="IPR013783">
    <property type="entry name" value="Ig-like_fold"/>
</dbReference>
<proteinExistence type="predicted"/>
<name>A0AAV4RNU7_CAEEX</name>
<comment type="caution">
    <text evidence="2">The sequence shown here is derived from an EMBL/GenBank/DDBJ whole genome shotgun (WGS) entry which is preliminary data.</text>
</comment>
<accession>A0AAV4RNU7</accession>
<protein>
    <submittedName>
        <fullName evidence="2">Down syndrome cell adhesion molecule</fullName>
    </submittedName>
</protein>
<dbReference type="InterPro" id="IPR013098">
    <property type="entry name" value="Ig_I-set"/>
</dbReference>
<dbReference type="Gene3D" id="2.60.40.10">
    <property type="entry name" value="Immunoglobulins"/>
    <property type="match status" value="1"/>
</dbReference>
<gene>
    <name evidence="2" type="primary">DSCAM_11</name>
    <name evidence="2" type="ORF">CEXT_419221</name>
</gene>
<keyword evidence="3" id="KW-1185">Reference proteome</keyword>
<organism evidence="2 3">
    <name type="scientific">Caerostris extrusa</name>
    <name type="common">Bark spider</name>
    <name type="synonym">Caerostris bankana</name>
    <dbReference type="NCBI Taxonomy" id="172846"/>
    <lineage>
        <taxon>Eukaryota</taxon>
        <taxon>Metazoa</taxon>
        <taxon>Ecdysozoa</taxon>
        <taxon>Arthropoda</taxon>
        <taxon>Chelicerata</taxon>
        <taxon>Arachnida</taxon>
        <taxon>Araneae</taxon>
        <taxon>Araneomorphae</taxon>
        <taxon>Entelegynae</taxon>
        <taxon>Araneoidea</taxon>
        <taxon>Araneidae</taxon>
        <taxon>Caerostris</taxon>
    </lineage>
</organism>
<dbReference type="SUPFAM" id="SSF48726">
    <property type="entry name" value="Immunoglobulin"/>
    <property type="match status" value="1"/>
</dbReference>
<dbReference type="EMBL" id="BPLR01008332">
    <property type="protein sequence ID" value="GIY23933.1"/>
    <property type="molecule type" value="Genomic_DNA"/>
</dbReference>
<dbReference type="Proteomes" id="UP001054945">
    <property type="component" value="Unassembled WGS sequence"/>
</dbReference>
<evidence type="ECO:0000313" key="3">
    <source>
        <dbReference type="Proteomes" id="UP001054945"/>
    </source>
</evidence>
<sequence>MDFFFHHSSPKLIPLSRIAQLRKGGALSRDVQHERRLVPSHLLVVKRWGEHRAPREPPSPTEIGIRRLDEFSTSLVVEDVQEQHTGNYSCTVANAAGRDSGTTSLQVLCKY</sequence>
<feature type="domain" description="Ig-like" evidence="1">
    <location>
        <begin position="10"/>
        <end position="106"/>
    </location>
</feature>
<evidence type="ECO:0000259" key="1">
    <source>
        <dbReference type="PROSITE" id="PS50835"/>
    </source>
</evidence>
<dbReference type="InterPro" id="IPR007110">
    <property type="entry name" value="Ig-like_dom"/>
</dbReference>
<dbReference type="InterPro" id="IPR036179">
    <property type="entry name" value="Ig-like_dom_sf"/>
</dbReference>
<dbReference type="Pfam" id="PF07679">
    <property type="entry name" value="I-set"/>
    <property type="match status" value="1"/>
</dbReference>
<dbReference type="AlphaFoldDB" id="A0AAV4RNU7"/>
<reference evidence="2 3" key="1">
    <citation type="submission" date="2021-06" db="EMBL/GenBank/DDBJ databases">
        <title>Caerostris extrusa draft genome.</title>
        <authorList>
            <person name="Kono N."/>
            <person name="Arakawa K."/>
        </authorList>
    </citation>
    <scope>NUCLEOTIDE SEQUENCE [LARGE SCALE GENOMIC DNA]</scope>
</reference>
<dbReference type="PROSITE" id="PS50835">
    <property type="entry name" value="IG_LIKE"/>
    <property type="match status" value="1"/>
</dbReference>